<name>A0A6S7IGM4_PARCT</name>
<evidence type="ECO:0000256" key="2">
    <source>
        <dbReference type="ARBA" id="ARBA00022525"/>
    </source>
</evidence>
<comment type="subcellular location">
    <subcellularLocation>
        <location evidence="1">Secreted</location>
    </subcellularLocation>
</comment>
<protein>
    <submittedName>
        <fullName evidence="6">Bone morphogenetic 7-like</fullName>
    </submittedName>
</protein>
<dbReference type="SMART" id="SM00204">
    <property type="entry name" value="TGFB"/>
    <property type="match status" value="1"/>
</dbReference>
<dbReference type="SUPFAM" id="SSF57501">
    <property type="entry name" value="Cystine-knot cytokines"/>
    <property type="match status" value="1"/>
</dbReference>
<evidence type="ECO:0000313" key="6">
    <source>
        <dbReference type="EMBL" id="CAB4018185.1"/>
    </source>
</evidence>
<accession>A0A6S7IGM4</accession>
<dbReference type="Gene3D" id="2.10.90.10">
    <property type="entry name" value="Cystine-knot cytokines"/>
    <property type="match status" value="1"/>
</dbReference>
<proteinExistence type="inferred from homology"/>
<keyword evidence="2" id="KW-0964">Secreted</keyword>
<dbReference type="Proteomes" id="UP001152795">
    <property type="component" value="Unassembled WGS sequence"/>
</dbReference>
<comment type="caution">
    <text evidence="6">The sequence shown here is derived from an EMBL/GenBank/DDBJ whole genome shotgun (WGS) entry which is preliminary data.</text>
</comment>
<evidence type="ECO:0000313" key="7">
    <source>
        <dbReference type="Proteomes" id="UP001152795"/>
    </source>
</evidence>
<evidence type="ECO:0000256" key="5">
    <source>
        <dbReference type="SAM" id="SignalP"/>
    </source>
</evidence>
<keyword evidence="5" id="KW-0732">Signal</keyword>
<keyword evidence="3" id="KW-0339">Growth factor</keyword>
<dbReference type="OrthoDB" id="10520190at2759"/>
<organism evidence="6 7">
    <name type="scientific">Paramuricea clavata</name>
    <name type="common">Red gorgonian</name>
    <name type="synonym">Violescent sea-whip</name>
    <dbReference type="NCBI Taxonomy" id="317549"/>
    <lineage>
        <taxon>Eukaryota</taxon>
        <taxon>Metazoa</taxon>
        <taxon>Cnidaria</taxon>
        <taxon>Anthozoa</taxon>
        <taxon>Octocorallia</taxon>
        <taxon>Malacalcyonacea</taxon>
        <taxon>Plexauridae</taxon>
        <taxon>Paramuricea</taxon>
    </lineage>
</organism>
<feature type="region of interest" description="Disordered" evidence="4">
    <location>
        <begin position="80"/>
        <end position="111"/>
    </location>
</feature>
<dbReference type="PROSITE" id="PS51362">
    <property type="entry name" value="TGF_BETA_2"/>
    <property type="match status" value="1"/>
</dbReference>
<dbReference type="Pfam" id="PF00019">
    <property type="entry name" value="TGF_beta"/>
    <property type="match status" value="1"/>
</dbReference>
<dbReference type="GO" id="GO:0005576">
    <property type="term" value="C:extracellular region"/>
    <property type="evidence" value="ECO:0007669"/>
    <property type="project" value="UniProtKB-SubCell"/>
</dbReference>
<feature type="chain" id="PRO_5043377700" evidence="5">
    <location>
        <begin position="27"/>
        <end position="222"/>
    </location>
</feature>
<dbReference type="InterPro" id="IPR029034">
    <property type="entry name" value="Cystine-knot_cytokine"/>
</dbReference>
<dbReference type="PROSITE" id="PS51257">
    <property type="entry name" value="PROKAR_LIPOPROTEIN"/>
    <property type="match status" value="1"/>
</dbReference>
<dbReference type="GO" id="GO:0008083">
    <property type="term" value="F:growth factor activity"/>
    <property type="evidence" value="ECO:0007669"/>
    <property type="project" value="UniProtKB-KW"/>
</dbReference>
<sequence length="222" mass="25077">MKFCQLRVMLFSVGLIIITSCLSSIAAPWNEKDGMRLVAPKRMVKLLKKITKHKFDQDSMDHDDMDMQTTIKLMHLNGLRDRDEPQSPVNMTKEDDSGLLRRSKRSVKKSNLPPTCHSGKIYANLTKYKNIIIAPSGFYTHYCGNTFLLPVGNDPIVQILSQAIIDGYNSVKKFSTKVLANPNCCAPKKIHNLFVLYMDQGLFSTIRSIPNIRASHCACKND</sequence>
<feature type="signal peptide" evidence="5">
    <location>
        <begin position="1"/>
        <end position="26"/>
    </location>
</feature>
<keyword evidence="7" id="KW-1185">Reference proteome</keyword>
<comment type="similarity">
    <text evidence="3">Belongs to the TGF-beta family.</text>
</comment>
<evidence type="ECO:0000256" key="3">
    <source>
        <dbReference type="RuleBase" id="RU000354"/>
    </source>
</evidence>
<evidence type="ECO:0000256" key="4">
    <source>
        <dbReference type="SAM" id="MobiDB-lite"/>
    </source>
</evidence>
<reference evidence="6" key="1">
    <citation type="submission" date="2020-04" db="EMBL/GenBank/DDBJ databases">
        <authorList>
            <person name="Alioto T."/>
            <person name="Alioto T."/>
            <person name="Gomez Garrido J."/>
        </authorList>
    </citation>
    <scope>NUCLEOTIDE SEQUENCE</scope>
    <source>
        <strain evidence="6">A484AB</strain>
    </source>
</reference>
<dbReference type="InterPro" id="IPR001839">
    <property type="entry name" value="TGF-b_C"/>
</dbReference>
<gene>
    <name evidence="6" type="ORF">PACLA_8A057727</name>
</gene>
<dbReference type="AlphaFoldDB" id="A0A6S7IGM4"/>
<dbReference type="EMBL" id="CACRXK020009890">
    <property type="protein sequence ID" value="CAB4018185.1"/>
    <property type="molecule type" value="Genomic_DNA"/>
</dbReference>
<evidence type="ECO:0000256" key="1">
    <source>
        <dbReference type="ARBA" id="ARBA00004613"/>
    </source>
</evidence>